<feature type="region of interest" description="Disordered" evidence="1">
    <location>
        <begin position="851"/>
        <end position="882"/>
    </location>
</feature>
<feature type="compositionally biased region" description="Polar residues" evidence="1">
    <location>
        <begin position="958"/>
        <end position="968"/>
    </location>
</feature>
<name>A0AAV7HG07_COTGL</name>
<feature type="region of interest" description="Disordered" evidence="1">
    <location>
        <begin position="1004"/>
        <end position="1029"/>
    </location>
</feature>
<feature type="compositionally biased region" description="Low complexity" evidence="1">
    <location>
        <begin position="397"/>
        <end position="406"/>
    </location>
</feature>
<feature type="region of interest" description="Disordered" evidence="1">
    <location>
        <begin position="1265"/>
        <end position="1284"/>
    </location>
</feature>
<feature type="region of interest" description="Disordered" evidence="1">
    <location>
        <begin position="1081"/>
        <end position="1242"/>
    </location>
</feature>
<feature type="compositionally biased region" description="Polar residues" evidence="1">
    <location>
        <begin position="1099"/>
        <end position="1123"/>
    </location>
</feature>
<feature type="compositionally biased region" description="Gly residues" evidence="1">
    <location>
        <begin position="463"/>
        <end position="495"/>
    </location>
</feature>
<keyword evidence="2" id="KW-0732">Signal</keyword>
<feature type="region of interest" description="Disordered" evidence="1">
    <location>
        <begin position="211"/>
        <end position="243"/>
    </location>
</feature>
<feature type="compositionally biased region" description="Gly residues" evidence="1">
    <location>
        <begin position="345"/>
        <end position="367"/>
    </location>
</feature>
<feature type="region of interest" description="Disordered" evidence="1">
    <location>
        <begin position="910"/>
        <end position="989"/>
    </location>
</feature>
<feature type="chain" id="PRO_5043888303" evidence="2">
    <location>
        <begin position="18"/>
        <end position="1353"/>
    </location>
</feature>
<evidence type="ECO:0000313" key="3">
    <source>
        <dbReference type="EMBL" id="KAH0535708.1"/>
    </source>
</evidence>
<feature type="compositionally biased region" description="Gly residues" evidence="1">
    <location>
        <begin position="504"/>
        <end position="535"/>
    </location>
</feature>
<feature type="compositionally biased region" description="Gly residues" evidence="1">
    <location>
        <begin position="597"/>
        <end position="620"/>
    </location>
</feature>
<gene>
    <name evidence="3" type="ORF">KQX54_018363</name>
</gene>
<sequence length="1353" mass="137300">MLLVLTLVLFLSHNTLGRYHEKTRFDRSVDLFDEFQNLDYRHETPEVFIDYTMRYVVFRCVKENVCYLEKMRDDYWKSILTGKIRPKVLYPSSSTLTLVEAWKLAGGRVVNFCNGIPMKLLEETQPVPQDAQDPFLNEIPQDDNEIFQKRVTDVVITPLIDRAKREIMMENREKMNGEEYVRVRRHAYPGKFRGQTQSQYLNFEKEGDKAGKAEAEATNESSRAVVSGTNGMGQAQSMTAGGSCEDCPGYQKFPPVPAGYTGLPGGGGTGLTVPGILPGINGPGVGYPGTIVPGTTGTFPQTGGALPGTYPGVSLPGTGQGVPGTYPGGVVPPGGQIPGGYPGTFPGGQRPGVGQPGSQVGTGGYPGGIVPPSSGPDAYPGGSGTYPGGSVPGTGQPGTYPGTIPGVGQPRTYPGGSIPGVGQPGTYPGSIVPGTGQPGSYPGSVPGVGQPGTYPGVGQPGTYPGGSAPGSGQPGTYPGGISGVGQPGTYPGGSVPGTSQPGTYPGGMPGVGQPGTYPGGSVPGTYPGGTLGVGQPGTYPGSIPGVGQPGTYPGVGQPRTYPGGSVPGTYPGGSVPGTSQSGTYPGSMPGAGQPGTYPGGNVPGTGQPGTYPGGTPGVGQPGTYPGSIPGVGQPGTYPGVAQPGTYPGVSVPGTSQPGTYPGGIQGIGQPGTYPGGSVPGTGQPGTYPGGTPGVGQPGTYPGGMPGVGQPGTYPGGSVPGTYSGGIPGVGQPGTYPGSLPGSGTGIIPGTGQPGTYPGGSTIIPGSQGGVTLPGGPYPGGLIPPGGIYPPGTTYPGGVIPPNGIPGTYPGIFPPGTYPGTVPGFYPGGVAPGALIPGGYPGQYPSGVVSAAADDADSHASSEVKQNEAGTQASASADGTYGTGTAKSQVSGIYTGAGSFSAQAGINDGNKGAQTQVSGGKEGAVSSAQGFGGQGKSQTQVQLDSDTGATTTGSQSSGFNHDTSSQVQASMKGGMADAQANGEGSTSSQAQIGFQPYMGSAELDKVQSKPFKGGGTASAQSGTYQGQSQSQIEGSFQYGITYTGAAQAGSGSGAAASRRPFNFTNSDSKLFKSFDKFESIKISSDGKDEPTAQPELDTAITGTHTLKTSSSTRKTVLSRTPTRQEPQEAGLETGAVEYDAQEDEEYEDDDYAAAPGKMDAKLRTAESRKIHDHHGKHDGHGKQDSLRPKEGDLLQPGESLPGFTVPQGLRARVTSASGERAPSQASGKHQPQTVILAPNPDRSQIGKFNLDTRALKPGHNQNYLHATHYGKYTNPGKTRSMTPTPVKSNYYTVTNSVAGNMGDPRRKYEHRYYTKSSTCGYFTFSCNIVHGSNGRTKICKPKMPTYPDGTPMKC</sequence>
<feature type="compositionally biased region" description="Low complexity" evidence="1">
    <location>
        <begin position="438"/>
        <end position="452"/>
    </location>
</feature>
<feature type="region of interest" description="Disordered" evidence="1">
    <location>
        <begin position="345"/>
        <end position="771"/>
    </location>
</feature>
<feature type="compositionally biased region" description="Low complexity" evidence="1">
    <location>
        <begin position="944"/>
        <end position="957"/>
    </location>
</feature>
<feature type="compositionally biased region" description="Gly residues" evidence="1">
    <location>
        <begin position="381"/>
        <end position="396"/>
    </location>
</feature>
<feature type="compositionally biased region" description="Polar residues" evidence="1">
    <location>
        <begin position="1274"/>
        <end position="1284"/>
    </location>
</feature>
<reference evidence="3 4" key="1">
    <citation type="journal article" date="2021" name="J. Hered.">
        <title>A chromosome-level genome assembly of the parasitoid wasp, Cotesia glomerata (Hymenoptera: Braconidae).</title>
        <authorList>
            <person name="Pinto B.J."/>
            <person name="Weis J.J."/>
            <person name="Gamble T."/>
            <person name="Ode P.J."/>
            <person name="Paul R."/>
            <person name="Zaspel J.M."/>
        </authorList>
    </citation>
    <scope>NUCLEOTIDE SEQUENCE [LARGE SCALE GENOMIC DNA]</scope>
    <source>
        <strain evidence="3">CgM1</strain>
    </source>
</reference>
<organism evidence="3 4">
    <name type="scientific">Cotesia glomerata</name>
    <name type="common">Lepidopteran parasitic wasp</name>
    <name type="synonym">Apanteles glomeratus</name>
    <dbReference type="NCBI Taxonomy" id="32391"/>
    <lineage>
        <taxon>Eukaryota</taxon>
        <taxon>Metazoa</taxon>
        <taxon>Ecdysozoa</taxon>
        <taxon>Arthropoda</taxon>
        <taxon>Hexapoda</taxon>
        <taxon>Insecta</taxon>
        <taxon>Pterygota</taxon>
        <taxon>Neoptera</taxon>
        <taxon>Endopterygota</taxon>
        <taxon>Hymenoptera</taxon>
        <taxon>Apocrita</taxon>
        <taxon>Ichneumonoidea</taxon>
        <taxon>Braconidae</taxon>
        <taxon>Microgastrinae</taxon>
        <taxon>Cotesia</taxon>
    </lineage>
</organism>
<feature type="region of interest" description="Disordered" evidence="1">
    <location>
        <begin position="1045"/>
        <end position="1065"/>
    </location>
</feature>
<dbReference type="Proteomes" id="UP000826195">
    <property type="component" value="Unassembled WGS sequence"/>
</dbReference>
<feature type="compositionally biased region" description="Polar residues" evidence="1">
    <location>
        <begin position="218"/>
        <end position="240"/>
    </location>
</feature>
<dbReference type="EMBL" id="JAHXZJ010002982">
    <property type="protein sequence ID" value="KAH0535708.1"/>
    <property type="molecule type" value="Genomic_DNA"/>
</dbReference>
<proteinExistence type="predicted"/>
<feature type="compositionally biased region" description="Basic and acidic residues" evidence="1">
    <location>
        <begin position="1157"/>
        <end position="1168"/>
    </location>
</feature>
<feature type="compositionally biased region" description="Low complexity" evidence="1">
    <location>
        <begin position="1045"/>
        <end position="1056"/>
    </location>
</feature>
<feature type="compositionally biased region" description="Gly residues" evidence="1">
    <location>
        <begin position="740"/>
        <end position="752"/>
    </location>
</feature>
<evidence type="ECO:0000313" key="4">
    <source>
        <dbReference type="Proteomes" id="UP000826195"/>
    </source>
</evidence>
<comment type="caution">
    <text evidence="3">The sequence shown here is derived from an EMBL/GenBank/DDBJ whole genome shotgun (WGS) entry which is preliminary data.</text>
</comment>
<accession>A0AAV7HG07</accession>
<evidence type="ECO:0000256" key="1">
    <source>
        <dbReference type="SAM" id="MobiDB-lite"/>
    </source>
</evidence>
<feature type="compositionally biased region" description="Gly residues" evidence="1">
    <location>
        <begin position="660"/>
        <end position="731"/>
    </location>
</feature>
<keyword evidence="4" id="KW-1185">Reference proteome</keyword>
<protein>
    <submittedName>
        <fullName evidence="3">Uncharacterized protein</fullName>
    </submittedName>
</protein>
<feature type="compositionally biased region" description="Basic and acidic residues" evidence="1">
    <location>
        <begin position="1177"/>
        <end position="1191"/>
    </location>
</feature>
<feature type="compositionally biased region" description="Polar residues" evidence="1">
    <location>
        <begin position="867"/>
        <end position="882"/>
    </location>
</feature>
<feature type="compositionally biased region" description="Basic and acidic residues" evidence="1">
    <location>
        <begin position="855"/>
        <end position="865"/>
    </location>
</feature>
<feature type="signal peptide" evidence="2">
    <location>
        <begin position="1"/>
        <end position="17"/>
    </location>
</feature>
<feature type="compositionally biased region" description="Low complexity" evidence="1">
    <location>
        <begin position="1016"/>
        <end position="1029"/>
    </location>
</feature>
<evidence type="ECO:0000256" key="2">
    <source>
        <dbReference type="SAM" id="SignalP"/>
    </source>
</evidence>
<feature type="compositionally biased region" description="Acidic residues" evidence="1">
    <location>
        <begin position="1138"/>
        <end position="1150"/>
    </location>
</feature>
<feature type="compositionally biased region" description="Polar residues" evidence="1">
    <location>
        <begin position="1222"/>
        <end position="1232"/>
    </location>
</feature>